<feature type="transmembrane region" description="Helical" evidence="6">
    <location>
        <begin position="65"/>
        <end position="85"/>
    </location>
</feature>
<keyword evidence="4 6" id="KW-1133">Transmembrane helix</keyword>
<dbReference type="EMBL" id="OUUY01000066">
    <property type="protein sequence ID" value="SPQ00347.1"/>
    <property type="molecule type" value="Genomic_DNA"/>
</dbReference>
<dbReference type="AlphaFoldDB" id="A0A2U3QG03"/>
<organism evidence="7 8">
    <name type="scientific">Candidatus Sulfobium mesophilum</name>
    <dbReference type="NCBI Taxonomy" id="2016548"/>
    <lineage>
        <taxon>Bacteria</taxon>
        <taxon>Pseudomonadati</taxon>
        <taxon>Nitrospirota</taxon>
        <taxon>Nitrospiria</taxon>
        <taxon>Nitrospirales</taxon>
        <taxon>Nitrospiraceae</taxon>
        <taxon>Candidatus Sulfobium</taxon>
    </lineage>
</organism>
<evidence type="ECO:0000313" key="7">
    <source>
        <dbReference type="EMBL" id="SPQ00347.1"/>
    </source>
</evidence>
<protein>
    <recommendedName>
        <fullName evidence="9">ATP synthase I chain</fullName>
    </recommendedName>
</protein>
<evidence type="ECO:0000256" key="3">
    <source>
        <dbReference type="ARBA" id="ARBA00022692"/>
    </source>
</evidence>
<proteinExistence type="predicted"/>
<evidence type="ECO:0008006" key="9">
    <source>
        <dbReference type="Google" id="ProtNLM"/>
    </source>
</evidence>
<dbReference type="Pfam" id="PF03899">
    <property type="entry name" value="ATP-synt_I"/>
    <property type="match status" value="1"/>
</dbReference>
<keyword evidence="8" id="KW-1185">Reference proteome</keyword>
<gene>
    <name evidence="7" type="ORF">NBG4_210022</name>
</gene>
<comment type="subcellular location">
    <subcellularLocation>
        <location evidence="1">Cell membrane</location>
        <topology evidence="1">Multi-pass membrane protein</topology>
    </subcellularLocation>
</comment>
<evidence type="ECO:0000256" key="2">
    <source>
        <dbReference type="ARBA" id="ARBA00022475"/>
    </source>
</evidence>
<dbReference type="GO" id="GO:0005886">
    <property type="term" value="C:plasma membrane"/>
    <property type="evidence" value="ECO:0007669"/>
    <property type="project" value="UniProtKB-SubCell"/>
</dbReference>
<dbReference type="Proteomes" id="UP000245125">
    <property type="component" value="Unassembled WGS sequence"/>
</dbReference>
<accession>A0A2U3QG03</accession>
<keyword evidence="3 6" id="KW-0812">Transmembrane</keyword>
<evidence type="ECO:0000256" key="5">
    <source>
        <dbReference type="ARBA" id="ARBA00023136"/>
    </source>
</evidence>
<dbReference type="InterPro" id="IPR005598">
    <property type="entry name" value="ATP_synth_I"/>
</dbReference>
<evidence type="ECO:0000256" key="4">
    <source>
        <dbReference type="ARBA" id="ARBA00022989"/>
    </source>
</evidence>
<name>A0A2U3QG03_9BACT</name>
<keyword evidence="2" id="KW-1003">Cell membrane</keyword>
<evidence type="ECO:0000313" key="8">
    <source>
        <dbReference type="Proteomes" id="UP000245125"/>
    </source>
</evidence>
<keyword evidence="5 6" id="KW-0472">Membrane</keyword>
<evidence type="ECO:0000256" key="6">
    <source>
        <dbReference type="SAM" id="Phobius"/>
    </source>
</evidence>
<sequence length="121" mass="13378">MELIRRIYKKAFLVLIPLALLSALLEWKKLPLSVIVGGVLCLANIRGLEWSVTGLLGTGKATGRMIFFSMFRLFLLFAILSLLIYLRLVNIFGVLAGFTVIFALLLIEGLKVAKKANDQPG</sequence>
<reference evidence="8" key="1">
    <citation type="submission" date="2018-03" db="EMBL/GenBank/DDBJ databases">
        <authorList>
            <person name="Zecchin S."/>
        </authorList>
    </citation>
    <scope>NUCLEOTIDE SEQUENCE [LARGE SCALE GENOMIC DNA]</scope>
</reference>
<evidence type="ECO:0000256" key="1">
    <source>
        <dbReference type="ARBA" id="ARBA00004651"/>
    </source>
</evidence>
<feature type="transmembrane region" description="Helical" evidence="6">
    <location>
        <begin position="91"/>
        <end position="110"/>
    </location>
</feature>